<dbReference type="AlphaFoldDB" id="A0A6I3LKM5"/>
<dbReference type="InterPro" id="IPR025058">
    <property type="entry name" value="DUF3995"/>
</dbReference>
<organism evidence="2 3">
    <name type="scientific">Myroides albus</name>
    <dbReference type="NCBI Taxonomy" id="2562892"/>
    <lineage>
        <taxon>Bacteria</taxon>
        <taxon>Pseudomonadati</taxon>
        <taxon>Bacteroidota</taxon>
        <taxon>Flavobacteriia</taxon>
        <taxon>Flavobacteriales</taxon>
        <taxon>Flavobacteriaceae</taxon>
        <taxon>Myroides</taxon>
    </lineage>
</organism>
<comment type="caution">
    <text evidence="2">The sequence shown here is derived from an EMBL/GenBank/DDBJ whole genome shotgun (WGS) entry which is preliminary data.</text>
</comment>
<evidence type="ECO:0000313" key="3">
    <source>
        <dbReference type="Proteomes" id="UP000438760"/>
    </source>
</evidence>
<name>A0A6I3LKM5_9FLAO</name>
<feature type="transmembrane region" description="Helical" evidence="1">
    <location>
        <begin position="6"/>
        <end position="27"/>
    </location>
</feature>
<proteinExistence type="predicted"/>
<feature type="transmembrane region" description="Helical" evidence="1">
    <location>
        <begin position="48"/>
        <end position="70"/>
    </location>
</feature>
<keyword evidence="1" id="KW-0812">Transmembrane</keyword>
<protein>
    <submittedName>
        <fullName evidence="2">DUF3995 domain-containing protein</fullName>
    </submittedName>
</protein>
<gene>
    <name evidence="2" type="ORF">GJV76_06545</name>
</gene>
<dbReference type="Proteomes" id="UP000438760">
    <property type="component" value="Unassembled WGS sequence"/>
</dbReference>
<sequence>MTLFSIIQFLNFVIFIFLSFIHFYWAFGGKRALDCVLPSQLSGKVFKPSVLGTICVAFFLLFFGVFPYILVGYVNYLYLLLFVLFGLRVIGDFKYVGIFKKITNTTFAICDKKYFIPLCIYLSVSNLFLFIFIG</sequence>
<evidence type="ECO:0000256" key="1">
    <source>
        <dbReference type="SAM" id="Phobius"/>
    </source>
</evidence>
<dbReference type="EMBL" id="WMJX01000010">
    <property type="protein sequence ID" value="MTG97800.1"/>
    <property type="molecule type" value="Genomic_DNA"/>
</dbReference>
<dbReference type="OrthoDB" id="8590912at2"/>
<evidence type="ECO:0000313" key="2">
    <source>
        <dbReference type="EMBL" id="MTG97800.1"/>
    </source>
</evidence>
<keyword evidence="3" id="KW-1185">Reference proteome</keyword>
<reference evidence="2 3" key="1">
    <citation type="submission" date="2019-11" db="EMBL/GenBank/DDBJ databases">
        <title>Genome of Strain BIT-d1.</title>
        <authorList>
            <person name="Yang Y."/>
        </authorList>
    </citation>
    <scope>NUCLEOTIDE SEQUENCE [LARGE SCALE GENOMIC DNA]</scope>
    <source>
        <strain evidence="2 3">BIT-d1</strain>
    </source>
</reference>
<dbReference type="Pfam" id="PF13160">
    <property type="entry name" value="DUF3995"/>
    <property type="match status" value="1"/>
</dbReference>
<feature type="transmembrane region" description="Helical" evidence="1">
    <location>
        <begin position="76"/>
        <end position="93"/>
    </location>
</feature>
<dbReference type="RefSeq" id="WP_155091842.1">
    <property type="nucleotide sequence ID" value="NZ_CP102754.1"/>
</dbReference>
<accession>A0A6I3LKM5</accession>
<keyword evidence="1" id="KW-1133">Transmembrane helix</keyword>
<keyword evidence="1" id="KW-0472">Membrane</keyword>
<feature type="transmembrane region" description="Helical" evidence="1">
    <location>
        <begin position="114"/>
        <end position="133"/>
    </location>
</feature>